<dbReference type="AlphaFoldDB" id="A0A9W5ANT0"/>
<evidence type="ECO:0000313" key="2">
    <source>
        <dbReference type="Proteomes" id="UP000052257"/>
    </source>
</evidence>
<protein>
    <submittedName>
        <fullName evidence="1">Uncharacterized protein</fullName>
    </submittedName>
</protein>
<reference evidence="1 2" key="1">
    <citation type="submission" date="2015-11" db="EMBL/GenBank/DDBJ databases">
        <authorList>
            <consortium name="Pathogen Informatics"/>
        </authorList>
    </citation>
    <scope>NUCLEOTIDE SEQUENCE [LARGE SCALE GENOMIC DNA]</scope>
    <source>
        <strain evidence="1 2">006A-0191</strain>
    </source>
</reference>
<accession>A0A9W5ANT0</accession>
<comment type="caution">
    <text evidence="1">The sequence shown here is derived from an EMBL/GenBank/DDBJ whole genome shotgun (WGS) entry which is preliminary data.</text>
</comment>
<dbReference type="EMBL" id="FAUW01000002">
    <property type="protein sequence ID" value="CUU77193.1"/>
    <property type="molecule type" value="Genomic_DNA"/>
</dbReference>
<proteinExistence type="predicted"/>
<organism evidence="1 2">
    <name type="scientific">Campylobacter hyointestinalis subsp. hyointestinalis</name>
    <dbReference type="NCBI Taxonomy" id="91352"/>
    <lineage>
        <taxon>Bacteria</taxon>
        <taxon>Pseudomonadati</taxon>
        <taxon>Campylobacterota</taxon>
        <taxon>Epsilonproteobacteria</taxon>
        <taxon>Campylobacterales</taxon>
        <taxon>Campylobacteraceae</taxon>
        <taxon>Campylobacter</taxon>
    </lineage>
</organism>
<dbReference type="RefSeq" id="WP_059431005.1">
    <property type="nucleotide sequence ID" value="NZ_FAUW01000002.1"/>
</dbReference>
<evidence type="ECO:0000313" key="1">
    <source>
        <dbReference type="EMBL" id="CUU77193.1"/>
    </source>
</evidence>
<name>A0A9W5ANT0_CAMHY</name>
<gene>
    <name evidence="1" type="ORF">ERS739220_00842</name>
</gene>
<dbReference type="Proteomes" id="UP000052257">
    <property type="component" value="Unassembled WGS sequence"/>
</dbReference>
<sequence length="161" mass="18630">MLRELEEGIINLIFEKSDTQTGPYMGELEDIESFEKCISVVPQILVGFDSEKYDNRIEKTATFKVYFITKTSNKDAKYRQKSKYELFDLIERCDKAILDYVPPLGYGCELAELKSEFEGISDYGYLAIFSRTIKVGMQEIHANLCDELTAEEMQFLEKGKR</sequence>